<dbReference type="Pfam" id="PF00122">
    <property type="entry name" value="E1-E2_ATPase"/>
    <property type="match status" value="1"/>
</dbReference>
<dbReference type="Pfam" id="PF16209">
    <property type="entry name" value="PhoLip_ATPase_N"/>
    <property type="match status" value="1"/>
</dbReference>
<evidence type="ECO:0000313" key="5">
    <source>
        <dbReference type="EMBL" id="CRZ04290.1"/>
    </source>
</evidence>
<dbReference type="InterPro" id="IPR023298">
    <property type="entry name" value="ATPase_P-typ_TM_dom_sf"/>
</dbReference>
<dbReference type="AlphaFoldDB" id="A0A0H5QQE7"/>
<dbReference type="SUPFAM" id="SSF81653">
    <property type="entry name" value="Calcium ATPase, transduction domain A"/>
    <property type="match status" value="1"/>
</dbReference>
<dbReference type="Gene3D" id="2.70.150.10">
    <property type="entry name" value="Calcium-transporting ATPase, cytoplasmic transduction domain A"/>
    <property type="match status" value="1"/>
</dbReference>
<dbReference type="PANTHER" id="PTHR24092">
    <property type="entry name" value="PROBABLE PHOSPHOLIPID-TRANSPORTING ATPASE"/>
    <property type="match status" value="1"/>
</dbReference>
<sequence length="440" mass="48277">IPLPTAVLFTISGSRRWFVTNSIASLTQSGIFVSGLAEGGGEADVGGKPDSSDDADDLSENEPFGKQYSENEQLVEELAECGNSSCRLTERIGDAETGTALKVNNTLIGTNSVDIYERQPVDSNLPSKTKGIYRQVEIMDQATNSQNRFCDNTVTTSKYTMLNFVPKCLFEQFRRAANVYFLIISLLQVGTNLSPTSKYATIVPLMGVVSVTMIKEAIEDYQRHLADRAVNSNMTKVVDRNGGLLEVSWRDVRVGDILELTDGDEVCCDGVLLSSCTDQGLAYVETSCLDGETNLKVRESCHQTSRLRAPAALAKLHGSLQCELPNANMYRFRGSLQITSFGEETTDQTSLKLKEAALQNVIFRGSFLKNSPRAYILVVYTGKDTKQVLNTRAAPSKRSNIDQLINSTIFLVFLTLVAMCTISTILFSIWVKSNSGRDAV</sequence>
<proteinExistence type="predicted"/>
<dbReference type="GO" id="GO:0005886">
    <property type="term" value="C:plasma membrane"/>
    <property type="evidence" value="ECO:0007669"/>
    <property type="project" value="TreeGrafter"/>
</dbReference>
<feature type="domain" description="P-type ATPase A" evidence="3">
    <location>
        <begin position="232"/>
        <end position="295"/>
    </location>
</feature>
<name>A0A0H5QQE7_9EUKA</name>
<dbReference type="SUPFAM" id="SSF81665">
    <property type="entry name" value="Calcium ATPase, transmembrane domain M"/>
    <property type="match status" value="1"/>
</dbReference>
<dbReference type="InterPro" id="IPR008250">
    <property type="entry name" value="ATPase_P-typ_transduc_dom_A_sf"/>
</dbReference>
<dbReference type="GO" id="GO:0140326">
    <property type="term" value="F:ATPase-coupled intramembrane lipid transporter activity"/>
    <property type="evidence" value="ECO:0007669"/>
    <property type="project" value="TreeGrafter"/>
</dbReference>
<keyword evidence="2" id="KW-0472">Membrane</keyword>
<feature type="transmembrane region" description="Helical" evidence="2">
    <location>
        <begin position="409"/>
        <end position="431"/>
    </location>
</feature>
<dbReference type="EMBL" id="HACM01003848">
    <property type="protein sequence ID" value="CRZ04290.1"/>
    <property type="molecule type" value="Transcribed_RNA"/>
</dbReference>
<dbReference type="InterPro" id="IPR059000">
    <property type="entry name" value="ATPase_P-type_domA"/>
</dbReference>
<dbReference type="GO" id="GO:0045332">
    <property type="term" value="P:phospholipid translocation"/>
    <property type="evidence" value="ECO:0007669"/>
    <property type="project" value="TreeGrafter"/>
</dbReference>
<feature type="domain" description="P-type ATPase N-terminal" evidence="4">
    <location>
        <begin position="137"/>
        <end position="202"/>
    </location>
</feature>
<feature type="non-terminal residue" evidence="5">
    <location>
        <position position="440"/>
    </location>
</feature>
<keyword evidence="2" id="KW-0812">Transmembrane</keyword>
<protein>
    <submittedName>
        <fullName evidence="5">Uncharacterized protein</fullName>
    </submittedName>
</protein>
<feature type="non-terminal residue" evidence="5">
    <location>
        <position position="1"/>
    </location>
</feature>
<evidence type="ECO:0000256" key="1">
    <source>
        <dbReference type="SAM" id="MobiDB-lite"/>
    </source>
</evidence>
<organism evidence="5">
    <name type="scientific">Spongospora subterranea</name>
    <dbReference type="NCBI Taxonomy" id="70186"/>
    <lineage>
        <taxon>Eukaryota</taxon>
        <taxon>Sar</taxon>
        <taxon>Rhizaria</taxon>
        <taxon>Endomyxa</taxon>
        <taxon>Phytomyxea</taxon>
        <taxon>Plasmodiophorida</taxon>
        <taxon>Plasmodiophoridae</taxon>
        <taxon>Spongospora</taxon>
    </lineage>
</organism>
<dbReference type="PANTHER" id="PTHR24092:SF150">
    <property type="entry name" value="PHOSPHOLIPID-TRANSPORTING ATPASE"/>
    <property type="match status" value="1"/>
</dbReference>
<feature type="region of interest" description="Disordered" evidence="1">
    <location>
        <begin position="40"/>
        <end position="66"/>
    </location>
</feature>
<keyword evidence="2" id="KW-1133">Transmembrane helix</keyword>
<evidence type="ECO:0000256" key="2">
    <source>
        <dbReference type="SAM" id="Phobius"/>
    </source>
</evidence>
<evidence type="ECO:0000259" key="4">
    <source>
        <dbReference type="Pfam" id="PF16209"/>
    </source>
</evidence>
<accession>A0A0H5QQE7</accession>
<dbReference type="InterPro" id="IPR032631">
    <property type="entry name" value="P-type_ATPase_N"/>
</dbReference>
<reference evidence="5" key="1">
    <citation type="submission" date="2015-04" db="EMBL/GenBank/DDBJ databases">
        <title>The genome sequence of the plant pathogenic Rhizarian Plasmodiophora brassicae reveals insights in its biotrophic life cycle and the origin of chitin synthesis.</title>
        <authorList>
            <person name="Schwelm A."/>
            <person name="Fogelqvist J."/>
            <person name="Knaust A."/>
            <person name="Julke S."/>
            <person name="Lilja T."/>
            <person name="Dhandapani V."/>
            <person name="Bonilla-Rosso G."/>
            <person name="Karlsson M."/>
            <person name="Shevchenko A."/>
            <person name="Choi S.R."/>
            <person name="Kim H.G."/>
            <person name="Park J.Y."/>
            <person name="Lim Y.P."/>
            <person name="Ludwig-Muller J."/>
            <person name="Dixelius C."/>
        </authorList>
    </citation>
    <scope>NUCLEOTIDE SEQUENCE</scope>
    <source>
        <tissue evidence="5">Potato root galls</tissue>
    </source>
</reference>
<evidence type="ECO:0000259" key="3">
    <source>
        <dbReference type="Pfam" id="PF00122"/>
    </source>
</evidence>